<evidence type="ECO:0000256" key="1">
    <source>
        <dbReference type="SAM" id="MobiDB-lite"/>
    </source>
</evidence>
<feature type="transmembrane region" description="Helical" evidence="2">
    <location>
        <begin position="7"/>
        <end position="26"/>
    </location>
</feature>
<evidence type="ECO:0000313" key="4">
    <source>
        <dbReference type="EMBL" id="GIF58538.1"/>
    </source>
</evidence>
<dbReference type="Proteomes" id="UP000624325">
    <property type="component" value="Unassembled WGS sequence"/>
</dbReference>
<dbReference type="Pfam" id="PF20059">
    <property type="entry name" value="DUF6458"/>
    <property type="match status" value="1"/>
</dbReference>
<organism evidence="4 5">
    <name type="scientific">Asanoa iriomotensis</name>
    <dbReference type="NCBI Taxonomy" id="234613"/>
    <lineage>
        <taxon>Bacteria</taxon>
        <taxon>Bacillati</taxon>
        <taxon>Actinomycetota</taxon>
        <taxon>Actinomycetes</taxon>
        <taxon>Micromonosporales</taxon>
        <taxon>Micromonosporaceae</taxon>
        <taxon>Asanoa</taxon>
    </lineage>
</organism>
<keyword evidence="5" id="KW-1185">Reference proteome</keyword>
<accession>A0ABQ4C6X4</accession>
<keyword evidence="2" id="KW-0472">Membrane</keyword>
<comment type="caution">
    <text evidence="4">The sequence shown here is derived from an EMBL/GenBank/DDBJ whole genome shotgun (WGS) entry which is preliminary data.</text>
</comment>
<name>A0ABQ4C6X4_9ACTN</name>
<feature type="compositionally biased region" description="Basic and acidic residues" evidence="1">
    <location>
        <begin position="78"/>
        <end position="92"/>
    </location>
</feature>
<feature type="region of interest" description="Disordered" evidence="1">
    <location>
        <begin position="63"/>
        <end position="92"/>
    </location>
</feature>
<protein>
    <recommendedName>
        <fullName evidence="3">DUF6458 domain-containing protein</fullName>
    </recommendedName>
</protein>
<evidence type="ECO:0000313" key="5">
    <source>
        <dbReference type="Proteomes" id="UP000624325"/>
    </source>
</evidence>
<sequence length="92" mass="10272">MGIGGSIFLIAVGAIFAFALDVNVGWLDLDVVGWVLMLAGVVGLILTTWWWQSRRRTTVVRETRAPYGTTAPPPPAARVEEYHEVRRDDRAY</sequence>
<dbReference type="InterPro" id="IPR045597">
    <property type="entry name" value="DUF6458"/>
</dbReference>
<proteinExistence type="predicted"/>
<dbReference type="EMBL" id="BONC01000034">
    <property type="protein sequence ID" value="GIF58538.1"/>
    <property type="molecule type" value="Genomic_DNA"/>
</dbReference>
<feature type="domain" description="DUF6458" evidence="3">
    <location>
        <begin position="1"/>
        <end position="69"/>
    </location>
</feature>
<feature type="transmembrane region" description="Helical" evidence="2">
    <location>
        <begin position="32"/>
        <end position="51"/>
    </location>
</feature>
<keyword evidence="2" id="KW-1133">Transmembrane helix</keyword>
<evidence type="ECO:0000256" key="2">
    <source>
        <dbReference type="SAM" id="Phobius"/>
    </source>
</evidence>
<reference evidence="4 5" key="1">
    <citation type="submission" date="2021-01" db="EMBL/GenBank/DDBJ databases">
        <title>Whole genome shotgun sequence of Asanoa iriomotensis NBRC 100142.</title>
        <authorList>
            <person name="Komaki H."/>
            <person name="Tamura T."/>
        </authorList>
    </citation>
    <scope>NUCLEOTIDE SEQUENCE [LARGE SCALE GENOMIC DNA]</scope>
    <source>
        <strain evidence="4 5">NBRC 100142</strain>
    </source>
</reference>
<keyword evidence="2" id="KW-0812">Transmembrane</keyword>
<evidence type="ECO:0000259" key="3">
    <source>
        <dbReference type="Pfam" id="PF20059"/>
    </source>
</evidence>
<gene>
    <name evidence="4" type="ORF">Air01nite_46330</name>
</gene>